<feature type="domain" description="BTB" evidence="1">
    <location>
        <begin position="13"/>
        <end position="71"/>
    </location>
</feature>
<dbReference type="Gene3D" id="3.30.710.10">
    <property type="entry name" value="Potassium Channel Kv1.1, Chain A"/>
    <property type="match status" value="1"/>
</dbReference>
<dbReference type="EMBL" id="JAULSN010000002">
    <property type="protein sequence ID" value="KAK3379109.1"/>
    <property type="molecule type" value="Genomic_DNA"/>
</dbReference>
<dbReference type="InterPro" id="IPR011333">
    <property type="entry name" value="SKP1/BTB/POZ_sf"/>
</dbReference>
<name>A0AAE0NDI8_9PEZI</name>
<dbReference type="PROSITE" id="PS50097">
    <property type="entry name" value="BTB"/>
    <property type="match status" value="1"/>
</dbReference>
<keyword evidence="3" id="KW-1185">Reference proteome</keyword>
<dbReference type="SUPFAM" id="SSF54695">
    <property type="entry name" value="POZ domain"/>
    <property type="match status" value="1"/>
</dbReference>
<evidence type="ECO:0000313" key="3">
    <source>
        <dbReference type="Proteomes" id="UP001287356"/>
    </source>
</evidence>
<dbReference type="PANTHER" id="PTHR47843:SF2">
    <property type="entry name" value="BTB DOMAIN-CONTAINING PROTEIN"/>
    <property type="match status" value="1"/>
</dbReference>
<organism evidence="2 3">
    <name type="scientific">Lasiosphaeria ovina</name>
    <dbReference type="NCBI Taxonomy" id="92902"/>
    <lineage>
        <taxon>Eukaryota</taxon>
        <taxon>Fungi</taxon>
        <taxon>Dikarya</taxon>
        <taxon>Ascomycota</taxon>
        <taxon>Pezizomycotina</taxon>
        <taxon>Sordariomycetes</taxon>
        <taxon>Sordariomycetidae</taxon>
        <taxon>Sordariales</taxon>
        <taxon>Lasiosphaeriaceae</taxon>
        <taxon>Lasiosphaeria</taxon>
    </lineage>
</organism>
<dbReference type="InterPro" id="IPR000210">
    <property type="entry name" value="BTB/POZ_dom"/>
</dbReference>
<proteinExistence type="predicted"/>
<dbReference type="Pfam" id="PF00651">
    <property type="entry name" value="BTB"/>
    <property type="match status" value="1"/>
</dbReference>
<dbReference type="Proteomes" id="UP001287356">
    <property type="component" value="Unassembled WGS sequence"/>
</dbReference>
<reference evidence="2" key="1">
    <citation type="journal article" date="2023" name="Mol. Phylogenet. Evol.">
        <title>Genome-scale phylogeny and comparative genomics of the fungal order Sordariales.</title>
        <authorList>
            <person name="Hensen N."/>
            <person name="Bonometti L."/>
            <person name="Westerberg I."/>
            <person name="Brannstrom I.O."/>
            <person name="Guillou S."/>
            <person name="Cros-Aarteil S."/>
            <person name="Calhoun S."/>
            <person name="Haridas S."/>
            <person name="Kuo A."/>
            <person name="Mondo S."/>
            <person name="Pangilinan J."/>
            <person name="Riley R."/>
            <person name="LaButti K."/>
            <person name="Andreopoulos B."/>
            <person name="Lipzen A."/>
            <person name="Chen C."/>
            <person name="Yan M."/>
            <person name="Daum C."/>
            <person name="Ng V."/>
            <person name="Clum A."/>
            <person name="Steindorff A."/>
            <person name="Ohm R.A."/>
            <person name="Martin F."/>
            <person name="Silar P."/>
            <person name="Natvig D.O."/>
            <person name="Lalanne C."/>
            <person name="Gautier V."/>
            <person name="Ament-Velasquez S.L."/>
            <person name="Kruys A."/>
            <person name="Hutchinson M.I."/>
            <person name="Powell A.J."/>
            <person name="Barry K."/>
            <person name="Miller A.N."/>
            <person name="Grigoriev I.V."/>
            <person name="Debuchy R."/>
            <person name="Gladieux P."/>
            <person name="Hiltunen Thoren M."/>
            <person name="Johannesson H."/>
        </authorList>
    </citation>
    <scope>NUCLEOTIDE SEQUENCE</scope>
    <source>
        <strain evidence="2">CBS 958.72</strain>
    </source>
</reference>
<comment type="caution">
    <text evidence="2">The sequence shown here is derived from an EMBL/GenBank/DDBJ whole genome shotgun (WGS) entry which is preliminary data.</text>
</comment>
<evidence type="ECO:0000313" key="2">
    <source>
        <dbReference type="EMBL" id="KAK3379109.1"/>
    </source>
</evidence>
<reference evidence="2" key="2">
    <citation type="submission" date="2023-06" db="EMBL/GenBank/DDBJ databases">
        <authorList>
            <consortium name="Lawrence Berkeley National Laboratory"/>
            <person name="Haridas S."/>
            <person name="Hensen N."/>
            <person name="Bonometti L."/>
            <person name="Westerberg I."/>
            <person name="Brannstrom I.O."/>
            <person name="Guillou S."/>
            <person name="Cros-Aarteil S."/>
            <person name="Calhoun S."/>
            <person name="Kuo A."/>
            <person name="Mondo S."/>
            <person name="Pangilinan J."/>
            <person name="Riley R."/>
            <person name="Labutti K."/>
            <person name="Andreopoulos B."/>
            <person name="Lipzen A."/>
            <person name="Chen C."/>
            <person name="Yanf M."/>
            <person name="Daum C."/>
            <person name="Ng V."/>
            <person name="Clum A."/>
            <person name="Steindorff A."/>
            <person name="Ohm R."/>
            <person name="Martin F."/>
            <person name="Silar P."/>
            <person name="Natvig D."/>
            <person name="Lalanne C."/>
            <person name="Gautier V."/>
            <person name="Ament-Velasquez S.L."/>
            <person name="Kruys A."/>
            <person name="Hutchinson M.I."/>
            <person name="Powell A.J."/>
            <person name="Barry K."/>
            <person name="Miller A.N."/>
            <person name="Grigoriev I.V."/>
            <person name="Debuchy R."/>
            <person name="Gladieux P."/>
            <person name="Thoren M.H."/>
            <person name="Johannesson H."/>
        </authorList>
    </citation>
    <scope>NUCLEOTIDE SEQUENCE</scope>
    <source>
        <strain evidence="2">CBS 958.72</strain>
    </source>
</reference>
<accession>A0AAE0NDI8</accession>
<dbReference type="AlphaFoldDB" id="A0AAE0NDI8"/>
<sequence length="231" mass="26627">MSSLARAFGGRIVTIFVGVDRVKFTIHENLISESSPFFKAAFRGEFGERNGVLELPDDDPDAFELFVGWLYGKAQSKSYTIADGPIDWDIEAMTFLNLYILSKKYFNEDLSNNAIDLAYEYFDYFSDLDRKDQLEYLRHVVDNTLPGDSMRSLLVFVISVDLFQEHSEEFKRDSLSKIKAAVETSPQCVAMLLPQILSFDWDYRNGMDRPHCKSKCFYHQHETTTPCDDDD</sequence>
<gene>
    <name evidence="2" type="ORF">B0T24DRAFT_610717</name>
</gene>
<dbReference type="PANTHER" id="PTHR47843">
    <property type="entry name" value="BTB DOMAIN-CONTAINING PROTEIN-RELATED"/>
    <property type="match status" value="1"/>
</dbReference>
<protein>
    <recommendedName>
        <fullName evidence="1">BTB domain-containing protein</fullName>
    </recommendedName>
</protein>
<evidence type="ECO:0000259" key="1">
    <source>
        <dbReference type="PROSITE" id="PS50097"/>
    </source>
</evidence>
<dbReference type="CDD" id="cd18186">
    <property type="entry name" value="BTB_POZ_ZBTB_KLHL-like"/>
    <property type="match status" value="1"/>
</dbReference>